<evidence type="ECO:0000256" key="1">
    <source>
        <dbReference type="SAM" id="MobiDB-lite"/>
    </source>
</evidence>
<organism evidence="2 3">
    <name type="scientific">Caenorhabditis tropicalis</name>
    <dbReference type="NCBI Taxonomy" id="1561998"/>
    <lineage>
        <taxon>Eukaryota</taxon>
        <taxon>Metazoa</taxon>
        <taxon>Ecdysozoa</taxon>
        <taxon>Nematoda</taxon>
        <taxon>Chromadorea</taxon>
        <taxon>Rhabditida</taxon>
        <taxon>Rhabditina</taxon>
        <taxon>Rhabditomorpha</taxon>
        <taxon>Rhabditoidea</taxon>
        <taxon>Rhabditidae</taxon>
        <taxon>Peloderinae</taxon>
        <taxon>Caenorhabditis</taxon>
    </lineage>
</organism>
<keyword evidence="2" id="KW-1185">Reference proteome</keyword>
<dbReference type="Proteomes" id="UP000095282">
    <property type="component" value="Unplaced"/>
</dbReference>
<name>A0A1I7TYX6_9PELO</name>
<reference evidence="3" key="1">
    <citation type="submission" date="2016-11" db="UniProtKB">
        <authorList>
            <consortium name="WormBaseParasite"/>
        </authorList>
    </citation>
    <scope>IDENTIFICATION</scope>
</reference>
<dbReference type="AlphaFoldDB" id="A0A1I7TYX6"/>
<feature type="compositionally biased region" description="Basic and acidic residues" evidence="1">
    <location>
        <begin position="101"/>
        <end position="112"/>
    </location>
</feature>
<proteinExistence type="predicted"/>
<dbReference type="WBParaSite" id="Csp11.Scaffold629.g13181.t1">
    <property type="protein sequence ID" value="Csp11.Scaffold629.g13181.t1"/>
    <property type="gene ID" value="Csp11.Scaffold629.g13181"/>
</dbReference>
<evidence type="ECO:0000313" key="3">
    <source>
        <dbReference type="WBParaSite" id="Csp11.Scaffold629.g13181.t1"/>
    </source>
</evidence>
<feature type="region of interest" description="Disordered" evidence="1">
    <location>
        <begin position="63"/>
        <end position="146"/>
    </location>
</feature>
<accession>A0A1I7TYX6</accession>
<feature type="compositionally biased region" description="Low complexity" evidence="1">
    <location>
        <begin position="86"/>
        <end position="96"/>
    </location>
</feature>
<feature type="compositionally biased region" description="Polar residues" evidence="1">
    <location>
        <begin position="128"/>
        <end position="146"/>
    </location>
</feature>
<sequence length="146" mass="16482">MSILLIQNNVRIISSTSDESALSTSEQDTQKFITNSTSSAPIPTSSFDSNQQRLEQTLTTNSHVNARLESMEGHSSFASYHRSHPQHSQQQHQSHPLQDTQPHHHDFRESATARHHPYYLQQPDHHGSPNSSSNNIGERTMAQNMD</sequence>
<protein>
    <submittedName>
        <fullName evidence="3">Uncharacterized protein</fullName>
    </submittedName>
</protein>
<evidence type="ECO:0000313" key="2">
    <source>
        <dbReference type="Proteomes" id="UP000095282"/>
    </source>
</evidence>